<sequence>MDKIHFIKSNIVVQIGKFDSKVTKITSDINALKKNNRASSELNKSTINRLDLISNSCDTIESRYQVQIYEIEDLSISKINDQLKVLKNHVLQIIDNTTLFSTHLARSDSERQKLKDEILAHVEQLHKNHEPNSYILRHSTPLAEEKHSVKGGLTPFLGENGISEEKDIPKLEEWPTFSGGG</sequence>
<keyword evidence="3" id="KW-1185">Reference proteome</keyword>
<evidence type="ECO:0000256" key="1">
    <source>
        <dbReference type="SAM" id="MobiDB-lite"/>
    </source>
</evidence>
<feature type="region of interest" description="Disordered" evidence="1">
    <location>
        <begin position="153"/>
        <end position="181"/>
    </location>
</feature>
<protein>
    <submittedName>
        <fullName evidence="2">Uncharacterized protein</fullName>
    </submittedName>
</protein>
<name>A0A9Q3EJN2_9BASI</name>
<dbReference type="EMBL" id="AVOT02029742">
    <property type="protein sequence ID" value="MBW0522693.1"/>
    <property type="molecule type" value="Genomic_DNA"/>
</dbReference>
<reference evidence="2" key="1">
    <citation type="submission" date="2021-03" db="EMBL/GenBank/DDBJ databases">
        <title>Draft genome sequence of rust myrtle Austropuccinia psidii MF-1, a brazilian biotype.</title>
        <authorList>
            <person name="Quecine M.C."/>
            <person name="Pachon D.M.R."/>
            <person name="Bonatelli M.L."/>
            <person name="Correr F.H."/>
            <person name="Franceschini L.M."/>
            <person name="Leite T.F."/>
            <person name="Margarido G.R.A."/>
            <person name="Almeida C.A."/>
            <person name="Ferrarezi J.A."/>
            <person name="Labate C.A."/>
        </authorList>
    </citation>
    <scope>NUCLEOTIDE SEQUENCE</scope>
    <source>
        <strain evidence="2">MF-1</strain>
    </source>
</reference>
<proteinExistence type="predicted"/>
<evidence type="ECO:0000313" key="3">
    <source>
        <dbReference type="Proteomes" id="UP000765509"/>
    </source>
</evidence>
<dbReference type="Proteomes" id="UP000765509">
    <property type="component" value="Unassembled WGS sequence"/>
</dbReference>
<gene>
    <name evidence="2" type="ORF">O181_062408</name>
</gene>
<accession>A0A9Q3EJN2</accession>
<organism evidence="2 3">
    <name type="scientific">Austropuccinia psidii MF-1</name>
    <dbReference type="NCBI Taxonomy" id="1389203"/>
    <lineage>
        <taxon>Eukaryota</taxon>
        <taxon>Fungi</taxon>
        <taxon>Dikarya</taxon>
        <taxon>Basidiomycota</taxon>
        <taxon>Pucciniomycotina</taxon>
        <taxon>Pucciniomycetes</taxon>
        <taxon>Pucciniales</taxon>
        <taxon>Sphaerophragmiaceae</taxon>
        <taxon>Austropuccinia</taxon>
    </lineage>
</organism>
<evidence type="ECO:0000313" key="2">
    <source>
        <dbReference type="EMBL" id="MBW0522693.1"/>
    </source>
</evidence>
<comment type="caution">
    <text evidence="2">The sequence shown here is derived from an EMBL/GenBank/DDBJ whole genome shotgun (WGS) entry which is preliminary data.</text>
</comment>
<dbReference type="AlphaFoldDB" id="A0A9Q3EJN2"/>
<feature type="compositionally biased region" description="Basic and acidic residues" evidence="1">
    <location>
        <begin position="163"/>
        <end position="173"/>
    </location>
</feature>